<dbReference type="InterPro" id="IPR013761">
    <property type="entry name" value="SAM/pointed_sf"/>
</dbReference>
<dbReference type="PANTHER" id="PTHR12587:SF6">
    <property type="entry name" value="LIPRIN-ALPHA-2"/>
    <property type="match status" value="1"/>
</dbReference>
<reference evidence="4" key="2">
    <citation type="submission" date="2025-09" db="UniProtKB">
        <authorList>
            <consortium name="Ensembl"/>
        </authorList>
    </citation>
    <scope>IDENTIFICATION</scope>
</reference>
<dbReference type="Gene3D" id="1.10.150.50">
    <property type="entry name" value="Transcription Factor, Ets-1"/>
    <property type="match status" value="2"/>
</dbReference>
<evidence type="ECO:0000313" key="5">
    <source>
        <dbReference type="Proteomes" id="UP000694521"/>
    </source>
</evidence>
<keyword evidence="2" id="KW-0175">Coiled coil</keyword>
<evidence type="ECO:0000256" key="2">
    <source>
        <dbReference type="ARBA" id="ARBA00023054"/>
    </source>
</evidence>
<organism evidence="4 5">
    <name type="scientific">Anser cygnoides</name>
    <name type="common">Swan goose</name>
    <dbReference type="NCBI Taxonomy" id="8845"/>
    <lineage>
        <taxon>Eukaryota</taxon>
        <taxon>Metazoa</taxon>
        <taxon>Chordata</taxon>
        <taxon>Craniata</taxon>
        <taxon>Vertebrata</taxon>
        <taxon>Euteleostomi</taxon>
        <taxon>Archelosauria</taxon>
        <taxon>Archosauria</taxon>
        <taxon>Dinosauria</taxon>
        <taxon>Saurischia</taxon>
        <taxon>Theropoda</taxon>
        <taxon>Coelurosauria</taxon>
        <taxon>Aves</taxon>
        <taxon>Neognathae</taxon>
        <taxon>Galloanserae</taxon>
        <taxon>Anseriformes</taxon>
        <taxon>Anatidae</taxon>
        <taxon>Anserinae</taxon>
        <taxon>Anser</taxon>
    </lineage>
</organism>
<evidence type="ECO:0000313" key="4">
    <source>
        <dbReference type="Ensembl" id="ENSACDP00005024123.1"/>
    </source>
</evidence>
<dbReference type="SUPFAM" id="SSF47769">
    <property type="entry name" value="SAM/Pointed domain"/>
    <property type="match status" value="2"/>
</dbReference>
<dbReference type="Proteomes" id="UP000694521">
    <property type="component" value="Unplaced"/>
</dbReference>
<dbReference type="Pfam" id="PF07647">
    <property type="entry name" value="SAM_2"/>
    <property type="match status" value="1"/>
</dbReference>
<dbReference type="Ensembl" id="ENSACDT00005028850.1">
    <property type="protein sequence ID" value="ENSACDP00005024123.1"/>
    <property type="gene ID" value="ENSACDG00005017526.1"/>
</dbReference>
<accession>A0A8B9EM84</accession>
<evidence type="ECO:0000259" key="3">
    <source>
        <dbReference type="PROSITE" id="PS50105"/>
    </source>
</evidence>
<keyword evidence="5" id="KW-1185">Reference proteome</keyword>
<dbReference type="AlphaFoldDB" id="A0A8B9EM84"/>
<proteinExistence type="predicted"/>
<reference evidence="4" key="1">
    <citation type="submission" date="2025-08" db="UniProtKB">
        <authorList>
            <consortium name="Ensembl"/>
        </authorList>
    </citation>
    <scope>IDENTIFICATION</scope>
</reference>
<evidence type="ECO:0000256" key="1">
    <source>
        <dbReference type="ARBA" id="ARBA00022737"/>
    </source>
</evidence>
<feature type="domain" description="SAM" evidence="3">
    <location>
        <begin position="24"/>
        <end position="69"/>
    </location>
</feature>
<dbReference type="GO" id="GO:0050808">
    <property type="term" value="P:synapse organization"/>
    <property type="evidence" value="ECO:0007669"/>
    <property type="project" value="TreeGrafter"/>
</dbReference>
<protein>
    <recommendedName>
        <fullName evidence="3">SAM domain-containing protein</fullName>
    </recommendedName>
</protein>
<dbReference type="InterPro" id="IPR001660">
    <property type="entry name" value="SAM"/>
</dbReference>
<dbReference type="GO" id="GO:0048786">
    <property type="term" value="C:presynaptic active zone"/>
    <property type="evidence" value="ECO:0007669"/>
    <property type="project" value="TreeGrafter"/>
</dbReference>
<dbReference type="InterPro" id="IPR029515">
    <property type="entry name" value="Liprin"/>
</dbReference>
<keyword evidence="1" id="KW-0677">Repeat</keyword>
<dbReference type="PANTHER" id="PTHR12587">
    <property type="entry name" value="LAR INTERACTING PROTEIN LIP -RELATED PROTEIN"/>
    <property type="match status" value="1"/>
</dbReference>
<name>A0A8B9EM84_ANSCY</name>
<feature type="domain" description="SAM" evidence="3">
    <location>
        <begin position="106"/>
        <end position="150"/>
    </location>
</feature>
<sequence>RGVLYFPPQTTRAYGDMNREWLGSEWLPSLGLPQYRSYFMECLVNARMLDHLTKTDVRVHLKRVDSFHRYVSCSMESCLKRLNYDRKELEKRREMSQHEIKDALVWNNDRVIRWIQATGLREYANNILESSVHGSLIALDENFDYSSLALLLQMPTQNTQASLLELLLFPPREVHGISMMLGSSETLPAGFRLTMTSGQSWKMATDGMNSLLHLLLKSKRFSLVC</sequence>
<dbReference type="Pfam" id="PF00536">
    <property type="entry name" value="SAM_1"/>
    <property type="match status" value="1"/>
</dbReference>
<dbReference type="PROSITE" id="PS50105">
    <property type="entry name" value="SAM_DOMAIN"/>
    <property type="match status" value="2"/>
</dbReference>